<feature type="domain" description="EamA" evidence="7">
    <location>
        <begin position="6"/>
        <end position="134"/>
    </location>
</feature>
<keyword evidence="2" id="KW-1003">Cell membrane</keyword>
<proteinExistence type="predicted"/>
<sequence>MKRLQAILALLLTTFFWGITFTIVKNAIARVDVFVFLGQRFALAVAVILPICLARRQPCALRTIRQGIVLGIFLFASYAFQTVALRFTSASNTGFLTGMSVVIVPLLGALLFRHSVTPGVKWGVTLAVPGLFLLCTNGRLVLNFGDLLAAICAVCVSLHLILTGRYARDNDVYWLTTVQLATVGLLSLGVAAATNQPLLSWDREVLWALLICAFFATVFAFIVQTSMQRHLSPAQTALIFCMEPVFAAIYAFWAGGERLGTIGYLGALLILAGMVVSELVPHGSSSELSSPA</sequence>
<keyword evidence="9" id="KW-1185">Reference proteome</keyword>
<dbReference type="InterPro" id="IPR000620">
    <property type="entry name" value="EamA_dom"/>
</dbReference>
<evidence type="ECO:0000256" key="1">
    <source>
        <dbReference type="ARBA" id="ARBA00004651"/>
    </source>
</evidence>
<dbReference type="RefSeq" id="WP_282001117.1">
    <property type="nucleotide sequence ID" value="NZ_AP027151.1"/>
</dbReference>
<organism evidence="8 9">
    <name type="scientific">Geotalea uraniireducens</name>
    <dbReference type="NCBI Taxonomy" id="351604"/>
    <lineage>
        <taxon>Bacteria</taxon>
        <taxon>Pseudomonadati</taxon>
        <taxon>Thermodesulfobacteriota</taxon>
        <taxon>Desulfuromonadia</taxon>
        <taxon>Geobacterales</taxon>
        <taxon>Geobacteraceae</taxon>
        <taxon>Geotalea</taxon>
    </lineage>
</organism>
<feature type="transmembrane region" description="Helical" evidence="6">
    <location>
        <begin position="34"/>
        <end position="55"/>
    </location>
</feature>
<evidence type="ECO:0000313" key="9">
    <source>
        <dbReference type="Proteomes" id="UP001317705"/>
    </source>
</evidence>
<keyword evidence="5 6" id="KW-0472">Membrane</keyword>
<feature type="domain" description="EamA" evidence="7">
    <location>
        <begin position="144"/>
        <end position="276"/>
    </location>
</feature>
<dbReference type="PANTHER" id="PTHR42920:SF5">
    <property type="entry name" value="EAMA DOMAIN-CONTAINING PROTEIN"/>
    <property type="match status" value="1"/>
</dbReference>
<evidence type="ECO:0000256" key="3">
    <source>
        <dbReference type="ARBA" id="ARBA00022692"/>
    </source>
</evidence>
<gene>
    <name evidence="8" type="ORF">GURASL_00830</name>
</gene>
<dbReference type="InterPro" id="IPR037185">
    <property type="entry name" value="EmrE-like"/>
</dbReference>
<reference evidence="8 9" key="1">
    <citation type="submission" date="2022-12" db="EMBL/GenBank/DDBJ databases">
        <title>Polyphasic characterization of Geotalea uranireducens NIT-SL11 newly isolated from a complex of sewage sludge and microbially reduced graphene oxide.</title>
        <authorList>
            <person name="Xie L."/>
            <person name="Yoshida N."/>
            <person name="Meng L."/>
        </authorList>
    </citation>
    <scope>NUCLEOTIDE SEQUENCE [LARGE SCALE GENOMIC DNA]</scope>
    <source>
        <strain evidence="8 9">NIT-SL11</strain>
    </source>
</reference>
<accession>A0ABM8EFI9</accession>
<evidence type="ECO:0000259" key="7">
    <source>
        <dbReference type="Pfam" id="PF00892"/>
    </source>
</evidence>
<keyword evidence="4 6" id="KW-1133">Transmembrane helix</keyword>
<protein>
    <submittedName>
        <fullName evidence="8">Membrane protein</fullName>
    </submittedName>
</protein>
<feature type="transmembrane region" description="Helical" evidence="6">
    <location>
        <begin position="148"/>
        <end position="167"/>
    </location>
</feature>
<dbReference type="SUPFAM" id="SSF103481">
    <property type="entry name" value="Multidrug resistance efflux transporter EmrE"/>
    <property type="match status" value="2"/>
</dbReference>
<dbReference type="EMBL" id="AP027151">
    <property type="protein sequence ID" value="BDV41160.1"/>
    <property type="molecule type" value="Genomic_DNA"/>
</dbReference>
<dbReference type="PANTHER" id="PTHR42920">
    <property type="entry name" value="OS03G0707200 PROTEIN-RELATED"/>
    <property type="match status" value="1"/>
</dbReference>
<feature type="transmembrane region" description="Helical" evidence="6">
    <location>
        <begin position="236"/>
        <end position="255"/>
    </location>
</feature>
<name>A0ABM8EFI9_9BACT</name>
<evidence type="ECO:0000256" key="6">
    <source>
        <dbReference type="SAM" id="Phobius"/>
    </source>
</evidence>
<feature type="transmembrane region" description="Helical" evidence="6">
    <location>
        <begin position="205"/>
        <end position="224"/>
    </location>
</feature>
<dbReference type="InterPro" id="IPR051258">
    <property type="entry name" value="Diverse_Substrate_Transporter"/>
</dbReference>
<feature type="transmembrane region" description="Helical" evidence="6">
    <location>
        <begin position="261"/>
        <end position="280"/>
    </location>
</feature>
<evidence type="ECO:0000313" key="8">
    <source>
        <dbReference type="EMBL" id="BDV41160.1"/>
    </source>
</evidence>
<feature type="transmembrane region" description="Helical" evidence="6">
    <location>
        <begin position="67"/>
        <end position="87"/>
    </location>
</feature>
<feature type="transmembrane region" description="Helical" evidence="6">
    <location>
        <begin position="7"/>
        <end position="28"/>
    </location>
</feature>
<dbReference type="Pfam" id="PF00892">
    <property type="entry name" value="EamA"/>
    <property type="match status" value="2"/>
</dbReference>
<evidence type="ECO:0000256" key="5">
    <source>
        <dbReference type="ARBA" id="ARBA00023136"/>
    </source>
</evidence>
<evidence type="ECO:0000256" key="2">
    <source>
        <dbReference type="ARBA" id="ARBA00022475"/>
    </source>
</evidence>
<comment type="subcellular location">
    <subcellularLocation>
        <location evidence="1">Cell membrane</location>
        <topology evidence="1">Multi-pass membrane protein</topology>
    </subcellularLocation>
</comment>
<feature type="transmembrane region" description="Helical" evidence="6">
    <location>
        <begin position="93"/>
        <end position="112"/>
    </location>
</feature>
<feature type="transmembrane region" description="Helical" evidence="6">
    <location>
        <begin position="172"/>
        <end position="193"/>
    </location>
</feature>
<evidence type="ECO:0000256" key="4">
    <source>
        <dbReference type="ARBA" id="ARBA00022989"/>
    </source>
</evidence>
<keyword evidence="3 6" id="KW-0812">Transmembrane</keyword>
<dbReference type="Proteomes" id="UP001317705">
    <property type="component" value="Chromosome"/>
</dbReference>